<organism evidence="2 3">
    <name type="scientific">Acidithiobacillus ferrivorans</name>
    <dbReference type="NCBI Taxonomy" id="160808"/>
    <lineage>
        <taxon>Bacteria</taxon>
        <taxon>Pseudomonadati</taxon>
        <taxon>Pseudomonadota</taxon>
        <taxon>Acidithiobacillia</taxon>
        <taxon>Acidithiobacillales</taxon>
        <taxon>Acidithiobacillaceae</taxon>
        <taxon>Acidithiobacillus</taxon>
    </lineage>
</organism>
<reference evidence="2 3" key="1">
    <citation type="submission" date="2017-03" db="EMBL/GenBank/DDBJ databases">
        <title>Lifting the veil on microbial sulfur biogeochemistry in mining wastewaters.</title>
        <authorList>
            <person name="Kantor R.S."/>
            <person name="Colenbrander Nelson T."/>
            <person name="Marshall S."/>
            <person name="Bennett D."/>
            <person name="Apte S."/>
            <person name="Camacho D."/>
            <person name="Thomas B.C."/>
            <person name="Warren L.A."/>
            <person name="Banfield J.F."/>
        </authorList>
    </citation>
    <scope>NUCLEOTIDE SEQUENCE [LARGE SCALE GENOMIC DNA]</scope>
    <source>
        <strain evidence="2">21-59-9</strain>
    </source>
</reference>
<dbReference type="AlphaFoldDB" id="A0A257SKH1"/>
<feature type="transmembrane region" description="Helical" evidence="1">
    <location>
        <begin position="228"/>
        <end position="253"/>
    </location>
</feature>
<dbReference type="Proteomes" id="UP000216779">
    <property type="component" value="Unassembled WGS sequence"/>
</dbReference>
<feature type="transmembrane region" description="Helical" evidence="1">
    <location>
        <begin position="395"/>
        <end position="416"/>
    </location>
</feature>
<dbReference type="EMBL" id="NCBC01000654">
    <property type="protein sequence ID" value="OYV73748.1"/>
    <property type="molecule type" value="Genomic_DNA"/>
</dbReference>
<keyword evidence="1" id="KW-0812">Transmembrane</keyword>
<keyword evidence="1" id="KW-1133">Transmembrane helix</keyword>
<feature type="transmembrane region" description="Helical" evidence="1">
    <location>
        <begin position="132"/>
        <end position="151"/>
    </location>
</feature>
<feature type="non-terminal residue" evidence="2">
    <location>
        <position position="422"/>
    </location>
</feature>
<protein>
    <submittedName>
        <fullName evidence="2">Uncharacterized protein</fullName>
    </submittedName>
</protein>
<feature type="transmembrane region" description="Helical" evidence="1">
    <location>
        <begin position="184"/>
        <end position="216"/>
    </location>
</feature>
<evidence type="ECO:0000313" key="2">
    <source>
        <dbReference type="EMBL" id="OYV73748.1"/>
    </source>
</evidence>
<name>A0A257SKH1_9PROT</name>
<feature type="transmembrane region" description="Helical" evidence="1">
    <location>
        <begin position="303"/>
        <end position="320"/>
    </location>
</feature>
<evidence type="ECO:0000313" key="3">
    <source>
        <dbReference type="Proteomes" id="UP000216779"/>
    </source>
</evidence>
<keyword evidence="1" id="KW-0472">Membrane</keyword>
<accession>A0A257SKH1</accession>
<feature type="transmembrane region" description="Helical" evidence="1">
    <location>
        <begin position="327"/>
        <end position="346"/>
    </location>
</feature>
<gene>
    <name evidence="2" type="ORF">B7Z70_12890</name>
</gene>
<comment type="caution">
    <text evidence="2">The sequence shown here is derived from an EMBL/GenBank/DDBJ whole genome shotgun (WGS) entry which is preliminary data.</text>
</comment>
<evidence type="ECO:0000256" key="1">
    <source>
        <dbReference type="SAM" id="Phobius"/>
    </source>
</evidence>
<sequence>MPILILILAPFLGHAASWLTGLSSNPIWTESGAVTGIGRSIIFALDFSDPNVGWTNQALGHLAAQDWLHFIIPWWNPYSGIGLPLAGEMQPAALFLPFVLLLSFQSGIIWLEISLQIFAGIATFALLRRLELGRLSALAGGLLFAFSGTFAWVPGETILNVMPFLPLLLHGIEDARDPAHQRRAIVLVGLGIGGSILAGFPETAYIDGVLALLWAVVRAFQVPDLRRFIGSITLGGVAGLLIASPQIIAFFDFSMASGVFATHQFGTDYINYRGFAVTVLPYVYGPLGMGAASPLLLDVSASTGGYVGLLLVLFGAAGFASRRDRPLVALLAVWIVLSLGKTFGFPPIMALVNAVPLMKNVVFSRYSSPSWELALIIPASFAIDDLRSNRVKPLIPLIVTLAILGLAIDLASPWAAAWHWHA</sequence>
<proteinExistence type="predicted"/>